<dbReference type="Proteomes" id="UP000006860">
    <property type="component" value="Chromosome"/>
</dbReference>
<keyword evidence="4" id="KW-0472">Membrane</keyword>
<dbReference type="GO" id="GO:0008137">
    <property type="term" value="F:NADH dehydrogenase (ubiquinone) activity"/>
    <property type="evidence" value="ECO:0007669"/>
    <property type="project" value="InterPro"/>
</dbReference>
<keyword evidence="4" id="KW-1133">Transmembrane helix</keyword>
<sequence>MMSELHLPWLELSVLIPLVGAIAVTLIRDADRARRLTIAVSTLALLGTLGEWFDFATLKTFEAHDHWDIFRLLFHRDVFIVDELSAPLLPLGALLYLAVVLTTLRTKASRFSFSGTLLSEAILLATLACRSPWSIILLLTVSIIPPWLELRRRNACSRVFVFHMGLSTGLLVLGQLLTGNLEASGSPPLIGGCLLTAGALIRCGVFPLHCWITDLFEKATFGTALLFITPMTGAYAVMRLVFPIAPAWALQSIALVSLLTALYSAGMAMVQKDTRRFFCYLFLSHSSLVLVGLELVTPVGLTGGLCVWLSVGISLLGFGIALRSVEARQGRLELDTFHGLFTHTPFLAGMFLITGLSSIGFPGTVGFIGTELLVEGAIEVYPIVGLAVVAAAALNSVAVVRAYFHVFNGTEHHASVSLRCRPSERITILILAALIFGGGLVPQPGVASRHHAAEELLRHRLTTPTALTPEQGAADNHLTLTPTNERHHSRKDSSVE</sequence>
<keyword evidence="2 4" id="KW-0812">Transmembrane</keyword>
<evidence type="ECO:0000313" key="6">
    <source>
        <dbReference type="EMBL" id="ADY60822.1"/>
    </source>
</evidence>
<keyword evidence="7" id="KW-1185">Reference proteome</keyword>
<evidence type="ECO:0000256" key="3">
    <source>
        <dbReference type="SAM" id="MobiDB-lite"/>
    </source>
</evidence>
<name>F0SJL0_RUBBR</name>
<evidence type="ECO:0000256" key="2">
    <source>
        <dbReference type="RuleBase" id="RU000320"/>
    </source>
</evidence>
<feature type="transmembrane region" description="Helical" evidence="4">
    <location>
        <begin position="224"/>
        <end position="242"/>
    </location>
</feature>
<dbReference type="InterPro" id="IPR001750">
    <property type="entry name" value="ND/Mrp_TM"/>
</dbReference>
<feature type="transmembrane region" description="Helical" evidence="4">
    <location>
        <begin position="380"/>
        <end position="404"/>
    </location>
</feature>
<dbReference type="InterPro" id="IPR003918">
    <property type="entry name" value="NADH_UbQ_OxRdtase"/>
</dbReference>
<evidence type="ECO:0000256" key="1">
    <source>
        <dbReference type="ARBA" id="ARBA00004127"/>
    </source>
</evidence>
<dbReference type="eggNOG" id="COG1008">
    <property type="taxonomic scope" value="Bacteria"/>
</dbReference>
<feature type="transmembrane region" description="Helical" evidence="4">
    <location>
        <begin position="425"/>
        <end position="442"/>
    </location>
</feature>
<evidence type="ECO:0000259" key="5">
    <source>
        <dbReference type="Pfam" id="PF00361"/>
    </source>
</evidence>
<evidence type="ECO:0000256" key="4">
    <source>
        <dbReference type="SAM" id="Phobius"/>
    </source>
</evidence>
<dbReference type="PANTHER" id="PTHR43507:SF1">
    <property type="entry name" value="NADH-UBIQUINONE OXIDOREDUCTASE CHAIN 4"/>
    <property type="match status" value="1"/>
</dbReference>
<feature type="transmembrane region" description="Helical" evidence="4">
    <location>
        <begin position="277"/>
        <end position="296"/>
    </location>
</feature>
<accession>F0SJL0</accession>
<reference evidence="7" key="1">
    <citation type="submission" date="2011-02" db="EMBL/GenBank/DDBJ databases">
        <title>The complete genome of Planctomyces brasiliensis DSM 5305.</title>
        <authorList>
            <person name="Lucas S."/>
            <person name="Copeland A."/>
            <person name="Lapidus A."/>
            <person name="Bruce D."/>
            <person name="Goodwin L."/>
            <person name="Pitluck S."/>
            <person name="Kyrpides N."/>
            <person name="Mavromatis K."/>
            <person name="Pagani I."/>
            <person name="Ivanova N."/>
            <person name="Ovchinnikova G."/>
            <person name="Lu M."/>
            <person name="Detter J.C."/>
            <person name="Han C."/>
            <person name="Land M."/>
            <person name="Hauser L."/>
            <person name="Markowitz V."/>
            <person name="Cheng J.-F."/>
            <person name="Hugenholtz P."/>
            <person name="Woyke T."/>
            <person name="Wu D."/>
            <person name="Tindall B."/>
            <person name="Pomrenke H.G."/>
            <person name="Brambilla E."/>
            <person name="Klenk H.-P."/>
            <person name="Eisen J.A."/>
        </authorList>
    </citation>
    <scope>NUCLEOTIDE SEQUENCE [LARGE SCALE GENOMIC DNA]</scope>
    <source>
        <strain evidence="7">ATCC 49424 / DSM 5305 / JCM 21570 / NBRC 103401 / IFAM 1448</strain>
    </source>
</reference>
<feature type="transmembrane region" description="Helical" evidence="4">
    <location>
        <begin position="36"/>
        <end position="53"/>
    </location>
</feature>
<dbReference type="EMBL" id="CP002546">
    <property type="protein sequence ID" value="ADY60822.1"/>
    <property type="molecule type" value="Genomic_DNA"/>
</dbReference>
<dbReference type="GO" id="GO:0015990">
    <property type="term" value="P:electron transport coupled proton transport"/>
    <property type="evidence" value="ECO:0007669"/>
    <property type="project" value="TreeGrafter"/>
</dbReference>
<feature type="transmembrane region" description="Helical" evidence="4">
    <location>
        <begin position="248"/>
        <end position="270"/>
    </location>
</feature>
<dbReference type="PANTHER" id="PTHR43507">
    <property type="entry name" value="NADH-UBIQUINONE OXIDOREDUCTASE CHAIN 4"/>
    <property type="match status" value="1"/>
</dbReference>
<dbReference type="GO" id="GO:0048039">
    <property type="term" value="F:ubiquinone binding"/>
    <property type="evidence" value="ECO:0007669"/>
    <property type="project" value="TreeGrafter"/>
</dbReference>
<feature type="transmembrane region" description="Helical" evidence="4">
    <location>
        <begin position="302"/>
        <end position="325"/>
    </location>
</feature>
<comment type="subcellular location">
    <subcellularLocation>
        <location evidence="1">Endomembrane system</location>
        <topology evidence="1">Multi-pass membrane protein</topology>
    </subcellularLocation>
    <subcellularLocation>
        <location evidence="2">Membrane</location>
        <topology evidence="2">Multi-pass membrane protein</topology>
    </subcellularLocation>
</comment>
<dbReference type="GO" id="GO:0003954">
    <property type="term" value="F:NADH dehydrogenase activity"/>
    <property type="evidence" value="ECO:0007669"/>
    <property type="project" value="TreeGrafter"/>
</dbReference>
<organism evidence="6 7">
    <name type="scientific">Rubinisphaera brasiliensis (strain ATCC 49424 / DSM 5305 / JCM 21570 / IAM 15109 / NBRC 103401 / IFAM 1448)</name>
    <name type="common">Planctomyces brasiliensis</name>
    <dbReference type="NCBI Taxonomy" id="756272"/>
    <lineage>
        <taxon>Bacteria</taxon>
        <taxon>Pseudomonadati</taxon>
        <taxon>Planctomycetota</taxon>
        <taxon>Planctomycetia</taxon>
        <taxon>Planctomycetales</taxon>
        <taxon>Planctomycetaceae</taxon>
        <taxon>Rubinisphaera</taxon>
    </lineage>
</organism>
<feature type="transmembrane region" description="Helical" evidence="4">
    <location>
        <begin position="84"/>
        <end position="104"/>
    </location>
</feature>
<feature type="transmembrane region" description="Helical" evidence="4">
    <location>
        <begin position="189"/>
        <end position="212"/>
    </location>
</feature>
<feature type="transmembrane region" description="Helical" evidence="4">
    <location>
        <begin position="159"/>
        <end position="177"/>
    </location>
</feature>
<dbReference type="KEGG" id="pbs:Plabr_3225"/>
<feature type="domain" description="NADH:quinone oxidoreductase/Mrp antiporter transmembrane" evidence="5">
    <location>
        <begin position="167"/>
        <end position="392"/>
    </location>
</feature>
<dbReference type="AlphaFoldDB" id="F0SJL0"/>
<feature type="transmembrane region" description="Helical" evidence="4">
    <location>
        <begin position="346"/>
        <end position="368"/>
    </location>
</feature>
<proteinExistence type="predicted"/>
<dbReference type="STRING" id="756272.Plabr_3225"/>
<feature type="region of interest" description="Disordered" evidence="3">
    <location>
        <begin position="464"/>
        <end position="496"/>
    </location>
</feature>
<gene>
    <name evidence="6" type="ordered locus">Plabr_3225</name>
</gene>
<protein>
    <submittedName>
        <fullName evidence="6">NADH dehydrogenase subunit M</fullName>
    </submittedName>
</protein>
<evidence type="ECO:0000313" key="7">
    <source>
        <dbReference type="Proteomes" id="UP000006860"/>
    </source>
</evidence>
<feature type="transmembrane region" description="Helical" evidence="4">
    <location>
        <begin position="6"/>
        <end position="27"/>
    </location>
</feature>
<dbReference type="GO" id="GO:0012505">
    <property type="term" value="C:endomembrane system"/>
    <property type="evidence" value="ECO:0007669"/>
    <property type="project" value="UniProtKB-SubCell"/>
</dbReference>
<dbReference type="GO" id="GO:0016020">
    <property type="term" value="C:membrane"/>
    <property type="evidence" value="ECO:0007669"/>
    <property type="project" value="UniProtKB-SubCell"/>
</dbReference>
<dbReference type="Pfam" id="PF00361">
    <property type="entry name" value="Proton_antipo_M"/>
    <property type="match status" value="1"/>
</dbReference>
<dbReference type="HOGENOM" id="CLU_562432_0_0_0"/>
<dbReference type="GO" id="GO:0042773">
    <property type="term" value="P:ATP synthesis coupled electron transport"/>
    <property type="evidence" value="ECO:0007669"/>
    <property type="project" value="InterPro"/>
</dbReference>
<dbReference type="OrthoDB" id="238919at2"/>